<sequence length="391" mass="44721">MRPTRATARALIERRLRVWNSRHGWFKLAHVCRNWRLVVLASSSRLHLRLFFTVHRSPRAVMLTRLPPLPITIDYLSGANNHFEQNRLVTALKFPNRVHDIAFCGSINSYEKFFEVTNRPFPKLRRLVLRHEVFLSGVTPCLQHLWVTGAYLSSLSSLLSSAINLTVLEALLSGLAAPFLKDIYILPNDNAGGDSLLDPIPNLSRFIRDIDKPFSSVRVSFSEDIFRDIMLTDLCSTNESPFKIYVPGKMVSMAHICSELSVKLAEVEDLFLSSTSNRLNRGSRRYGNSIFWLGILKQFHNVKKLWVQCELKLEIAYFLGKDDGKPAMDLLPELKEIYLLCHDHSLPSSCCDTPTMVRNAFEPFCAARDRADLSVDLIWRKLSEGPFYHNN</sequence>
<organism evidence="1 2">
    <name type="scientific">Multifurca ochricompacta</name>
    <dbReference type="NCBI Taxonomy" id="376703"/>
    <lineage>
        <taxon>Eukaryota</taxon>
        <taxon>Fungi</taxon>
        <taxon>Dikarya</taxon>
        <taxon>Basidiomycota</taxon>
        <taxon>Agaricomycotina</taxon>
        <taxon>Agaricomycetes</taxon>
        <taxon>Russulales</taxon>
        <taxon>Russulaceae</taxon>
        <taxon>Multifurca</taxon>
    </lineage>
</organism>
<name>A0AAD4QJH1_9AGAM</name>
<protein>
    <submittedName>
        <fullName evidence="1">Uncharacterized protein</fullName>
    </submittedName>
</protein>
<dbReference type="EMBL" id="WTXG01000031">
    <property type="protein sequence ID" value="KAI0298026.1"/>
    <property type="molecule type" value="Genomic_DNA"/>
</dbReference>
<reference evidence="1" key="1">
    <citation type="journal article" date="2022" name="New Phytol.">
        <title>Evolutionary transition to the ectomycorrhizal habit in the genomes of a hyperdiverse lineage of mushroom-forming fungi.</title>
        <authorList>
            <person name="Looney B."/>
            <person name="Miyauchi S."/>
            <person name="Morin E."/>
            <person name="Drula E."/>
            <person name="Courty P.E."/>
            <person name="Kohler A."/>
            <person name="Kuo A."/>
            <person name="LaButti K."/>
            <person name="Pangilinan J."/>
            <person name="Lipzen A."/>
            <person name="Riley R."/>
            <person name="Andreopoulos W."/>
            <person name="He G."/>
            <person name="Johnson J."/>
            <person name="Nolan M."/>
            <person name="Tritt A."/>
            <person name="Barry K.W."/>
            <person name="Grigoriev I.V."/>
            <person name="Nagy L.G."/>
            <person name="Hibbett D."/>
            <person name="Henrissat B."/>
            <person name="Matheny P.B."/>
            <person name="Labbe J."/>
            <person name="Martin F.M."/>
        </authorList>
    </citation>
    <scope>NUCLEOTIDE SEQUENCE</scope>
    <source>
        <strain evidence="1">BPL690</strain>
    </source>
</reference>
<dbReference type="AlphaFoldDB" id="A0AAD4QJH1"/>
<accession>A0AAD4QJH1</accession>
<evidence type="ECO:0000313" key="1">
    <source>
        <dbReference type="EMBL" id="KAI0298026.1"/>
    </source>
</evidence>
<proteinExistence type="predicted"/>
<dbReference type="Proteomes" id="UP001203297">
    <property type="component" value="Unassembled WGS sequence"/>
</dbReference>
<evidence type="ECO:0000313" key="2">
    <source>
        <dbReference type="Proteomes" id="UP001203297"/>
    </source>
</evidence>
<comment type="caution">
    <text evidence="1">The sequence shown here is derived from an EMBL/GenBank/DDBJ whole genome shotgun (WGS) entry which is preliminary data.</text>
</comment>
<keyword evidence="2" id="KW-1185">Reference proteome</keyword>
<gene>
    <name evidence="1" type="ORF">B0F90DRAFT_1735735</name>
</gene>